<dbReference type="GO" id="GO:0042597">
    <property type="term" value="C:periplasmic space"/>
    <property type="evidence" value="ECO:0007669"/>
    <property type="project" value="UniProtKB-SubCell"/>
</dbReference>
<dbReference type="Pfam" id="PF01547">
    <property type="entry name" value="SBP_bac_1"/>
    <property type="match status" value="1"/>
</dbReference>
<dbReference type="InterPro" id="IPR006059">
    <property type="entry name" value="SBP"/>
</dbReference>
<dbReference type="PROSITE" id="PS51318">
    <property type="entry name" value="TAT"/>
    <property type="match status" value="1"/>
</dbReference>
<dbReference type="PANTHER" id="PTHR43649:SF14">
    <property type="entry name" value="BLR3389 PROTEIN"/>
    <property type="match status" value="1"/>
</dbReference>
<accession>A0A3M9WZI0</accession>
<gene>
    <name evidence="4" type="ORF">DNR46_35495</name>
</gene>
<reference evidence="4 5" key="1">
    <citation type="journal article" date="2018" name="Mol. Plant Microbe Interact.">
        <title>Taxonomically Different Co-Microsymbionts of a Relict Legume, Oxytropis popoviana, Have Complementary Sets of Symbiotic Genes and Together Increase the Efficiency of Plant Nodulation.</title>
        <authorList>
            <person name="Safronova V."/>
            <person name="Belimov A."/>
            <person name="Sazanova A."/>
            <person name="Chirak E."/>
            <person name="Verkhozina A."/>
            <person name="Kuznetsova I."/>
            <person name="Andronov E."/>
            <person name="Puhalsky J."/>
            <person name="Tikhonovich I."/>
        </authorList>
    </citation>
    <scope>NUCLEOTIDE SEQUENCE [LARGE SCALE GENOMIC DNA]</scope>
    <source>
        <strain evidence="4 5">Opo-235</strain>
    </source>
</reference>
<evidence type="ECO:0000313" key="4">
    <source>
        <dbReference type="EMBL" id="RNJ41237.1"/>
    </source>
</evidence>
<proteinExistence type="inferred from homology"/>
<dbReference type="Gene3D" id="3.40.190.10">
    <property type="entry name" value="Periplasmic binding protein-like II"/>
    <property type="match status" value="3"/>
</dbReference>
<dbReference type="Pfam" id="PF10518">
    <property type="entry name" value="TAT_signal"/>
    <property type="match status" value="1"/>
</dbReference>
<comment type="subcellular location">
    <subcellularLocation>
        <location evidence="1">Periplasm</location>
    </subcellularLocation>
</comment>
<sequence length="436" mass="47636">MTKIFNPLGRMMQRRDFLKVAGASVAVVALPATVRGAEPVKVVLWSWVPDLQLQVDMFNAAHPGIRVELVNAGQGKPEYQAVRAGLQAGSGLPDVVQIEYQLLETFRQVDAFADIGPYANAHKGEFPEGLWTQVAKGDVVNGMPQDYGPMAMLYHKDIFDKHGITPPTTWAEFADAGKKIHAADPNVFITDAPFGANADWVLGLLWPMGWKPVSRDGDKLAININDKIAKDFAAYWQDLITAGVIETKPGFNNEWYTGLDSGRYATWLAAGWGPLFLTSVAKTSVGKWRAADLPQWDVSKFATGAWGGSALAVMKTTQHLPEAAEVAIWLNTNPEATKLYTTKQNFFPCTNALLSSPEWAGDKPDFFGGQEVNKVFAKSASAVAPFEWSPFQDFLYQSMSDEFGASLGGKGTLSDAFDRIQDAVVTYAKEQGFTVV</sequence>
<dbReference type="InterPro" id="IPR006311">
    <property type="entry name" value="TAT_signal"/>
</dbReference>
<name>A0A3M9WZI0_9HYPH</name>
<dbReference type="AlphaFoldDB" id="A0A3M9WZI0"/>
<protein>
    <submittedName>
        <fullName evidence="4">Sugar ABC transporter substrate-binding protein</fullName>
    </submittedName>
</protein>
<evidence type="ECO:0000256" key="3">
    <source>
        <dbReference type="ARBA" id="ARBA00022764"/>
    </source>
</evidence>
<comment type="caution">
    <text evidence="4">The sequence shown here is derived from an EMBL/GenBank/DDBJ whole genome shotgun (WGS) entry which is preliminary data.</text>
</comment>
<comment type="similarity">
    <text evidence="2">Belongs to the bacterial solute-binding protein 1 family.</text>
</comment>
<evidence type="ECO:0000256" key="1">
    <source>
        <dbReference type="ARBA" id="ARBA00004418"/>
    </source>
</evidence>
<evidence type="ECO:0000256" key="2">
    <source>
        <dbReference type="ARBA" id="ARBA00008520"/>
    </source>
</evidence>
<dbReference type="PANTHER" id="PTHR43649">
    <property type="entry name" value="ARABINOSE-BINDING PROTEIN-RELATED"/>
    <property type="match status" value="1"/>
</dbReference>
<evidence type="ECO:0000313" key="5">
    <source>
        <dbReference type="Proteomes" id="UP000275436"/>
    </source>
</evidence>
<dbReference type="InterPro" id="IPR050490">
    <property type="entry name" value="Bact_solute-bd_prot1"/>
</dbReference>
<dbReference type="InterPro" id="IPR019546">
    <property type="entry name" value="TAT_signal_bac_arc"/>
</dbReference>
<dbReference type="EMBL" id="QKOD01000023">
    <property type="protein sequence ID" value="RNJ41237.1"/>
    <property type="molecule type" value="Genomic_DNA"/>
</dbReference>
<keyword evidence="3" id="KW-0574">Periplasm</keyword>
<organism evidence="4 5">
    <name type="scientific">Mesorhizobium japonicum</name>
    <dbReference type="NCBI Taxonomy" id="2066070"/>
    <lineage>
        <taxon>Bacteria</taxon>
        <taxon>Pseudomonadati</taxon>
        <taxon>Pseudomonadota</taxon>
        <taxon>Alphaproteobacteria</taxon>
        <taxon>Hyphomicrobiales</taxon>
        <taxon>Phyllobacteriaceae</taxon>
        <taxon>Mesorhizobium</taxon>
    </lineage>
</organism>
<dbReference type="Proteomes" id="UP000275436">
    <property type="component" value="Unassembled WGS sequence"/>
</dbReference>
<dbReference type="SUPFAM" id="SSF53850">
    <property type="entry name" value="Periplasmic binding protein-like II"/>
    <property type="match status" value="1"/>
</dbReference>